<gene>
    <name evidence="2" type="ORF">CGERO_02455</name>
</gene>
<dbReference type="KEGG" id="cgk:CGERO_02455"/>
<dbReference type="Proteomes" id="UP000271587">
    <property type="component" value="Chromosome"/>
</dbReference>
<evidence type="ECO:0000313" key="2">
    <source>
        <dbReference type="EMBL" id="AZA10815.1"/>
    </source>
</evidence>
<keyword evidence="3" id="KW-1185">Reference proteome</keyword>
<name>A0A3G6IYF8_9CORY</name>
<keyword evidence="1" id="KW-1133">Transmembrane helix</keyword>
<keyword evidence="1" id="KW-0472">Membrane</keyword>
<dbReference type="AlphaFoldDB" id="A0A3G6IYF8"/>
<evidence type="ECO:0000313" key="3">
    <source>
        <dbReference type="Proteomes" id="UP000271587"/>
    </source>
</evidence>
<protein>
    <submittedName>
        <fullName evidence="2">Uncharacterized protein</fullName>
    </submittedName>
</protein>
<sequence>MRAKGIVLLVLGVVLFALSFLLLGAHNIEAMLGALLMGIGAASVVASLSFLLGKKPKMQ</sequence>
<feature type="transmembrane region" description="Helical" evidence="1">
    <location>
        <begin position="34"/>
        <end position="53"/>
    </location>
</feature>
<proteinExistence type="predicted"/>
<reference evidence="2 3" key="1">
    <citation type="submission" date="2018-11" db="EMBL/GenBank/DDBJ databases">
        <authorList>
            <person name="Kleinhagauer T."/>
            <person name="Glaeser S.P."/>
            <person name="Spergser J."/>
            <person name="Ruckert C."/>
            <person name="Kaempfer P."/>
            <person name="Busse H.-J."/>
        </authorList>
    </citation>
    <scope>NUCLEOTIDE SEQUENCE [LARGE SCALE GENOMIC DNA]</scope>
    <source>
        <strain evidence="2 3">W8</strain>
    </source>
</reference>
<organism evidence="2 3">
    <name type="scientific">Corynebacterium gerontici</name>
    <dbReference type="NCBI Taxonomy" id="2079234"/>
    <lineage>
        <taxon>Bacteria</taxon>
        <taxon>Bacillati</taxon>
        <taxon>Actinomycetota</taxon>
        <taxon>Actinomycetes</taxon>
        <taxon>Mycobacteriales</taxon>
        <taxon>Corynebacteriaceae</taxon>
        <taxon>Corynebacterium</taxon>
    </lineage>
</organism>
<dbReference type="RefSeq" id="WP_245998867.1">
    <property type="nucleotide sequence ID" value="NZ_CP033897.1"/>
</dbReference>
<keyword evidence="1" id="KW-0812">Transmembrane</keyword>
<dbReference type="EMBL" id="CP033897">
    <property type="protein sequence ID" value="AZA10815.1"/>
    <property type="molecule type" value="Genomic_DNA"/>
</dbReference>
<evidence type="ECO:0000256" key="1">
    <source>
        <dbReference type="SAM" id="Phobius"/>
    </source>
</evidence>
<accession>A0A3G6IYF8</accession>